<dbReference type="AlphaFoldDB" id="A0A0E3VA85"/>
<dbReference type="HOGENOM" id="CLU_184520_0_0_10"/>
<dbReference type="STRING" id="1379870.SD10_26095"/>
<dbReference type="KEGG" id="srd:SD10_26095"/>
<dbReference type="RefSeq" id="WP_046578075.1">
    <property type="nucleotide sequence ID" value="NZ_CP010429.1"/>
</dbReference>
<evidence type="ECO:0000313" key="2">
    <source>
        <dbReference type="Proteomes" id="UP000033054"/>
    </source>
</evidence>
<proteinExistence type="predicted"/>
<dbReference type="Proteomes" id="UP000033054">
    <property type="component" value="Chromosome"/>
</dbReference>
<dbReference type="PROSITE" id="PS51257">
    <property type="entry name" value="PROKAR_LIPOPROTEIN"/>
    <property type="match status" value="1"/>
</dbReference>
<protein>
    <recommendedName>
        <fullName evidence="3">Lipoprotein</fullName>
    </recommendedName>
</protein>
<dbReference type="EMBL" id="CP010429">
    <property type="protein sequence ID" value="AKD57856.1"/>
    <property type="molecule type" value="Genomic_DNA"/>
</dbReference>
<sequence>MKRVLSIGLLAVAALSLTSCDYQKYNSIRQKDFRADDYRAGYRAGDPEVYGAGRDSAAVQTKYKYTPNPDLDARTQKIRQKLFGAGTIGQGA</sequence>
<dbReference type="OrthoDB" id="965885at2"/>
<gene>
    <name evidence="1" type="ORF">SD10_26095</name>
</gene>
<accession>A0A0E3VA85</accession>
<organism evidence="1 2">
    <name type="scientific">Spirosoma radiotolerans</name>
    <dbReference type="NCBI Taxonomy" id="1379870"/>
    <lineage>
        <taxon>Bacteria</taxon>
        <taxon>Pseudomonadati</taxon>
        <taxon>Bacteroidota</taxon>
        <taxon>Cytophagia</taxon>
        <taxon>Cytophagales</taxon>
        <taxon>Cytophagaceae</taxon>
        <taxon>Spirosoma</taxon>
    </lineage>
</organism>
<evidence type="ECO:0008006" key="3">
    <source>
        <dbReference type="Google" id="ProtNLM"/>
    </source>
</evidence>
<reference evidence="1 2" key="1">
    <citation type="journal article" date="2014" name="Curr. Microbiol.">
        <title>Spirosoma radiotolerans sp. nov., a gamma-radiation-resistant bacterium isolated from gamma ray-irradiated soil.</title>
        <authorList>
            <person name="Lee J.J."/>
            <person name="Srinivasan S."/>
            <person name="Lim S."/>
            <person name="Joe M."/>
            <person name="Im S."/>
            <person name="Bae S.I."/>
            <person name="Park K.R."/>
            <person name="Han J.H."/>
            <person name="Park S.H."/>
            <person name="Joo B.M."/>
            <person name="Park S.J."/>
            <person name="Kim M.K."/>
        </authorList>
    </citation>
    <scope>NUCLEOTIDE SEQUENCE [LARGE SCALE GENOMIC DNA]</scope>
    <source>
        <strain evidence="1 2">DG5A</strain>
    </source>
</reference>
<keyword evidence="2" id="KW-1185">Reference proteome</keyword>
<dbReference type="PATRIC" id="fig|1379870.5.peg.5639"/>
<evidence type="ECO:0000313" key="1">
    <source>
        <dbReference type="EMBL" id="AKD57856.1"/>
    </source>
</evidence>
<name>A0A0E3VA85_9BACT</name>